<sequence length="317" mass="37377">MFQEKHSLEMLFNAMYHGKYSYQDFISSNIENYIQHINNKIVKTNKTFQVYHSFLNLFLFDYLPINENVVFSYRKGVNIYDLLIVHRNSKFFFQTDLKYFFPSITSEDIKKLIEKNIDMFPVVKKDIETHIDRIISLTTINNYLAVGYSTSPNLSNSILFDFDNSLSDFCQKLNIKYTRYSDDLIFSSLDKENLQKVEIEIRRLLKILFGGRIQLNTKKSKYNHQGNKVKILGAIILPNGQISVDKKIKTKIETAIYLYLNDRNKFDDFLEKNYRKGVNQISGTLNYIKTIDYDYLKKLKKKYGSTVINMFLNQSIG</sequence>
<organism evidence="10 11">
    <name type="scientific">Frischella perrara</name>
    <dbReference type="NCBI Taxonomy" id="1267021"/>
    <lineage>
        <taxon>Bacteria</taxon>
        <taxon>Pseudomonadati</taxon>
        <taxon>Pseudomonadota</taxon>
        <taxon>Gammaproteobacteria</taxon>
        <taxon>Orbales</taxon>
        <taxon>Orbaceae</taxon>
        <taxon>Frischella</taxon>
    </lineage>
</organism>
<name>A0A318MX80_FRIPE</name>
<dbReference type="AlphaFoldDB" id="A0A318MX80"/>
<keyword evidence="5" id="KW-0460">Magnesium</keyword>
<evidence type="ECO:0000256" key="6">
    <source>
        <dbReference type="ARBA" id="ARBA00022918"/>
    </source>
</evidence>
<evidence type="ECO:0000313" key="10">
    <source>
        <dbReference type="EMBL" id="PXY95910.1"/>
    </source>
</evidence>
<keyword evidence="6 10" id="KW-0695">RNA-directed DNA polymerase</keyword>
<evidence type="ECO:0000256" key="3">
    <source>
        <dbReference type="ARBA" id="ARBA00022695"/>
    </source>
</evidence>
<dbReference type="PANTHER" id="PTHR34047:SF7">
    <property type="entry name" value="RNA-DIRECTED DNA POLYMERASE"/>
    <property type="match status" value="1"/>
</dbReference>
<protein>
    <recommendedName>
        <fullName evidence="1">RNA-directed DNA polymerase</fullName>
        <ecNumber evidence="1">2.7.7.49</ecNumber>
    </recommendedName>
</protein>
<dbReference type="PRINTS" id="PR00866">
    <property type="entry name" value="RNADNAPOLMS"/>
</dbReference>
<dbReference type="InterPro" id="IPR000477">
    <property type="entry name" value="RT_dom"/>
</dbReference>
<dbReference type="EMBL" id="QGLM01000007">
    <property type="protein sequence ID" value="PXY95910.1"/>
    <property type="molecule type" value="Genomic_DNA"/>
</dbReference>
<accession>A0A318MX80</accession>
<dbReference type="Proteomes" id="UP000247838">
    <property type="component" value="Unassembled WGS sequence"/>
</dbReference>
<feature type="domain" description="Reverse transcriptase" evidence="9">
    <location>
        <begin position="1"/>
        <end position="236"/>
    </location>
</feature>
<proteinExistence type="inferred from homology"/>
<reference evidence="10 11" key="1">
    <citation type="submission" date="2018-05" db="EMBL/GenBank/DDBJ databases">
        <title>Reference genomes for bee gut microbiota database.</title>
        <authorList>
            <person name="Ellegaard K.M."/>
        </authorList>
    </citation>
    <scope>NUCLEOTIDE SEQUENCE [LARGE SCALE GENOMIC DNA]</scope>
    <source>
        <strain evidence="10 11">ESL0167</strain>
    </source>
</reference>
<evidence type="ECO:0000259" key="9">
    <source>
        <dbReference type="PROSITE" id="PS50878"/>
    </source>
</evidence>
<dbReference type="InterPro" id="IPR000123">
    <property type="entry name" value="Reverse_transcriptase_msDNA"/>
</dbReference>
<comment type="catalytic activity">
    <reaction evidence="8">
        <text>DNA(n) + a 2'-deoxyribonucleoside 5'-triphosphate = DNA(n+1) + diphosphate</text>
        <dbReference type="Rhea" id="RHEA:22508"/>
        <dbReference type="Rhea" id="RHEA-COMP:17339"/>
        <dbReference type="Rhea" id="RHEA-COMP:17340"/>
        <dbReference type="ChEBI" id="CHEBI:33019"/>
        <dbReference type="ChEBI" id="CHEBI:61560"/>
        <dbReference type="ChEBI" id="CHEBI:173112"/>
        <dbReference type="EC" id="2.7.7.49"/>
    </reaction>
</comment>
<evidence type="ECO:0000256" key="7">
    <source>
        <dbReference type="ARBA" id="ARBA00034120"/>
    </source>
</evidence>
<keyword evidence="4" id="KW-0479">Metal-binding</keyword>
<evidence type="ECO:0000256" key="8">
    <source>
        <dbReference type="ARBA" id="ARBA00048173"/>
    </source>
</evidence>
<gene>
    <name evidence="10" type="ORF">DKK76_03200</name>
</gene>
<dbReference type="PROSITE" id="PS50878">
    <property type="entry name" value="RT_POL"/>
    <property type="match status" value="1"/>
</dbReference>
<dbReference type="EC" id="2.7.7.49" evidence="1"/>
<dbReference type="CDD" id="cd03487">
    <property type="entry name" value="RT_Bac_retron_II"/>
    <property type="match status" value="1"/>
</dbReference>
<dbReference type="RefSeq" id="WP_110443135.1">
    <property type="nucleotide sequence ID" value="NZ_QGLM01000007.1"/>
</dbReference>
<dbReference type="GO" id="GO:0003723">
    <property type="term" value="F:RNA binding"/>
    <property type="evidence" value="ECO:0007669"/>
    <property type="project" value="InterPro"/>
</dbReference>
<evidence type="ECO:0000313" key="11">
    <source>
        <dbReference type="Proteomes" id="UP000247838"/>
    </source>
</evidence>
<evidence type="ECO:0000256" key="1">
    <source>
        <dbReference type="ARBA" id="ARBA00012493"/>
    </source>
</evidence>
<dbReference type="Pfam" id="PF00078">
    <property type="entry name" value="RVT_1"/>
    <property type="match status" value="1"/>
</dbReference>
<comment type="similarity">
    <text evidence="7">Belongs to the bacterial reverse transcriptase family.</text>
</comment>
<dbReference type="InterPro" id="IPR051083">
    <property type="entry name" value="GrpII_Intron_Splice-Mob/Def"/>
</dbReference>
<evidence type="ECO:0000256" key="2">
    <source>
        <dbReference type="ARBA" id="ARBA00022679"/>
    </source>
</evidence>
<comment type="caution">
    <text evidence="10">The sequence shown here is derived from an EMBL/GenBank/DDBJ whole genome shotgun (WGS) entry which is preliminary data.</text>
</comment>
<keyword evidence="3" id="KW-0548">Nucleotidyltransferase</keyword>
<evidence type="ECO:0000256" key="4">
    <source>
        <dbReference type="ARBA" id="ARBA00022723"/>
    </source>
</evidence>
<dbReference type="GO" id="GO:0003964">
    <property type="term" value="F:RNA-directed DNA polymerase activity"/>
    <property type="evidence" value="ECO:0007669"/>
    <property type="project" value="UniProtKB-KW"/>
</dbReference>
<evidence type="ECO:0000256" key="5">
    <source>
        <dbReference type="ARBA" id="ARBA00022842"/>
    </source>
</evidence>
<dbReference type="PANTHER" id="PTHR34047">
    <property type="entry name" value="NUCLEAR INTRON MATURASE 1, MITOCHONDRIAL-RELATED"/>
    <property type="match status" value="1"/>
</dbReference>
<dbReference type="GO" id="GO:0046872">
    <property type="term" value="F:metal ion binding"/>
    <property type="evidence" value="ECO:0007669"/>
    <property type="project" value="UniProtKB-KW"/>
</dbReference>
<keyword evidence="2" id="KW-0808">Transferase</keyword>